<organism evidence="10 11">
    <name type="scientific">Nesterenkonia aurantiaca</name>
    <dbReference type="NCBI Taxonomy" id="1436010"/>
    <lineage>
        <taxon>Bacteria</taxon>
        <taxon>Bacillati</taxon>
        <taxon>Actinomycetota</taxon>
        <taxon>Actinomycetes</taxon>
        <taxon>Micrococcales</taxon>
        <taxon>Micrococcaceae</taxon>
        <taxon>Nesterenkonia</taxon>
    </lineage>
</organism>
<feature type="transmembrane region" description="Helical" evidence="8">
    <location>
        <begin position="204"/>
        <end position="226"/>
    </location>
</feature>
<protein>
    <submittedName>
        <fullName evidence="10">Amino acid ABC transporter membrane protein (PAAT family)</fullName>
    </submittedName>
</protein>
<comment type="subcellular location">
    <subcellularLocation>
        <location evidence="1 8">Cell membrane</location>
        <topology evidence="1 8">Multi-pass membrane protein</topology>
    </subcellularLocation>
</comment>
<feature type="domain" description="ABC transmembrane type-1" evidence="9">
    <location>
        <begin position="23"/>
        <end position="223"/>
    </location>
</feature>
<keyword evidence="2 8" id="KW-0813">Transport</keyword>
<dbReference type="GO" id="GO:0006865">
    <property type="term" value="P:amino acid transport"/>
    <property type="evidence" value="ECO:0007669"/>
    <property type="project" value="UniProtKB-KW"/>
</dbReference>
<dbReference type="PANTHER" id="PTHR30614">
    <property type="entry name" value="MEMBRANE COMPONENT OF AMINO ACID ABC TRANSPORTER"/>
    <property type="match status" value="1"/>
</dbReference>
<evidence type="ECO:0000256" key="5">
    <source>
        <dbReference type="ARBA" id="ARBA00022970"/>
    </source>
</evidence>
<evidence type="ECO:0000256" key="6">
    <source>
        <dbReference type="ARBA" id="ARBA00022989"/>
    </source>
</evidence>
<dbReference type="SUPFAM" id="SSF161098">
    <property type="entry name" value="MetI-like"/>
    <property type="match status" value="1"/>
</dbReference>
<dbReference type="InterPro" id="IPR043429">
    <property type="entry name" value="ArtM/GltK/GlnP/TcyL/YhdX-like"/>
</dbReference>
<evidence type="ECO:0000256" key="8">
    <source>
        <dbReference type="RuleBase" id="RU363032"/>
    </source>
</evidence>
<comment type="similarity">
    <text evidence="8">Belongs to the binding-protein-dependent transport system permease family.</text>
</comment>
<reference evidence="10 11" key="1">
    <citation type="submission" date="2019-03" db="EMBL/GenBank/DDBJ databases">
        <title>Genomic Encyclopedia of Type Strains, Phase III (KMG-III): the genomes of soil and plant-associated and newly described type strains.</title>
        <authorList>
            <person name="Whitman W."/>
        </authorList>
    </citation>
    <scope>NUCLEOTIDE SEQUENCE [LARGE SCALE GENOMIC DNA]</scope>
    <source>
        <strain evidence="10 11">DSM 27373</strain>
    </source>
</reference>
<evidence type="ECO:0000313" key="11">
    <source>
        <dbReference type="Proteomes" id="UP000294506"/>
    </source>
</evidence>
<evidence type="ECO:0000259" key="9">
    <source>
        <dbReference type="PROSITE" id="PS50928"/>
    </source>
</evidence>
<keyword evidence="11" id="KW-1185">Reference proteome</keyword>
<dbReference type="AlphaFoldDB" id="A0A4R7G8S7"/>
<evidence type="ECO:0000313" key="10">
    <source>
        <dbReference type="EMBL" id="TDS87779.1"/>
    </source>
</evidence>
<keyword evidence="7 8" id="KW-0472">Membrane</keyword>
<dbReference type="InterPro" id="IPR000515">
    <property type="entry name" value="MetI-like"/>
</dbReference>
<dbReference type="InterPro" id="IPR035906">
    <property type="entry name" value="MetI-like_sf"/>
</dbReference>
<feature type="transmembrane region" description="Helical" evidence="8">
    <location>
        <begin position="88"/>
        <end position="113"/>
    </location>
</feature>
<feature type="transmembrane region" description="Helical" evidence="8">
    <location>
        <begin position="59"/>
        <end position="82"/>
    </location>
</feature>
<gene>
    <name evidence="10" type="ORF">EV640_101575</name>
</gene>
<keyword evidence="5" id="KW-0029">Amino-acid transport</keyword>
<dbReference type="InterPro" id="IPR010065">
    <property type="entry name" value="AA_ABC_transptr_permease_3TM"/>
</dbReference>
<dbReference type="Pfam" id="PF00528">
    <property type="entry name" value="BPD_transp_1"/>
    <property type="match status" value="1"/>
</dbReference>
<evidence type="ECO:0000256" key="7">
    <source>
        <dbReference type="ARBA" id="ARBA00023136"/>
    </source>
</evidence>
<dbReference type="GO" id="GO:0022857">
    <property type="term" value="F:transmembrane transporter activity"/>
    <property type="evidence" value="ECO:0007669"/>
    <property type="project" value="InterPro"/>
</dbReference>
<keyword evidence="6 8" id="KW-1133">Transmembrane helix</keyword>
<dbReference type="Gene3D" id="1.10.3720.10">
    <property type="entry name" value="MetI-like"/>
    <property type="match status" value="1"/>
</dbReference>
<comment type="caution">
    <text evidence="10">The sequence shown here is derived from an EMBL/GenBank/DDBJ whole genome shotgun (WGS) entry which is preliminary data.</text>
</comment>
<feature type="transmembrane region" description="Helical" evidence="8">
    <location>
        <begin position="20"/>
        <end position="47"/>
    </location>
</feature>
<evidence type="ECO:0000256" key="4">
    <source>
        <dbReference type="ARBA" id="ARBA00022692"/>
    </source>
</evidence>
<dbReference type="RefSeq" id="WP_133725739.1">
    <property type="nucleotide sequence ID" value="NZ_SOAN01000001.1"/>
</dbReference>
<evidence type="ECO:0000256" key="3">
    <source>
        <dbReference type="ARBA" id="ARBA00022475"/>
    </source>
</evidence>
<dbReference type="EMBL" id="SOAN01000001">
    <property type="protein sequence ID" value="TDS87779.1"/>
    <property type="molecule type" value="Genomic_DNA"/>
</dbReference>
<keyword evidence="4 8" id="KW-0812">Transmembrane</keyword>
<dbReference type="GO" id="GO:0043190">
    <property type="term" value="C:ATP-binding cassette (ABC) transporter complex"/>
    <property type="evidence" value="ECO:0007669"/>
    <property type="project" value="InterPro"/>
</dbReference>
<evidence type="ECO:0000256" key="1">
    <source>
        <dbReference type="ARBA" id="ARBA00004651"/>
    </source>
</evidence>
<evidence type="ECO:0000256" key="2">
    <source>
        <dbReference type="ARBA" id="ARBA00022448"/>
    </source>
</evidence>
<sequence length="272" mass="29974">MQFDPEFFTESLFSPSAPFLRGLMMTVAVSVISMTLALFVGLLVAMMARSRFFALRTVAGLYVWILRGTPLLVQLVLLYMGFSAAGIFAFETVSIAGISIAGAVQAAVVALTLNESAYVAEIVRSGLETIPKGQVEASQILGMTAISTMRWVILPQAIRTMVPPLGNTFNQLMKNTSILSVIGVQEMFLMTQSISSATFRTFEIFCVAALYYLLLTTIWTVIQWYIERHYNHKVGLPYEIPLVSSTVRVLRSGRAGLARSPREETPKEVLTP</sequence>
<dbReference type="CDD" id="cd06261">
    <property type="entry name" value="TM_PBP2"/>
    <property type="match status" value="1"/>
</dbReference>
<dbReference type="NCBIfam" id="TIGR01726">
    <property type="entry name" value="HEQRo_perm_3TM"/>
    <property type="match status" value="1"/>
</dbReference>
<keyword evidence="3" id="KW-1003">Cell membrane</keyword>
<dbReference type="Proteomes" id="UP000294506">
    <property type="component" value="Unassembled WGS sequence"/>
</dbReference>
<dbReference type="PANTHER" id="PTHR30614:SF0">
    <property type="entry name" value="L-CYSTINE TRANSPORT SYSTEM PERMEASE PROTEIN TCYL"/>
    <property type="match status" value="1"/>
</dbReference>
<proteinExistence type="inferred from homology"/>
<name>A0A4R7G8S7_9MICC</name>
<dbReference type="PROSITE" id="PS50928">
    <property type="entry name" value="ABC_TM1"/>
    <property type="match status" value="1"/>
</dbReference>
<accession>A0A4R7G8S7</accession>